<feature type="region of interest" description="Disordered" evidence="1">
    <location>
        <begin position="641"/>
        <end position="699"/>
    </location>
</feature>
<keyword evidence="4" id="KW-1185">Reference proteome</keyword>
<feature type="compositionally biased region" description="Low complexity" evidence="1">
    <location>
        <begin position="650"/>
        <end position="668"/>
    </location>
</feature>
<protein>
    <submittedName>
        <fullName evidence="3">Uncharacterized protein</fullName>
    </submittedName>
</protein>
<evidence type="ECO:0000256" key="1">
    <source>
        <dbReference type="SAM" id="MobiDB-lite"/>
    </source>
</evidence>
<evidence type="ECO:0000256" key="2">
    <source>
        <dbReference type="SAM" id="Phobius"/>
    </source>
</evidence>
<sequence>MRNNLKRMKDNNMTKKYHARIVTSLLLSGLVLASLSVVGTANSSSDFLKINKIDADTVSSLSPGNTVDTGNHVYTTTDIANPNLWKVSGNALDTTATTDNFSTTLVQNVGKSAGLGLFQGALDMAYPISFSGVFGVTVNGGVGYKGNAMDAGDSLGFILTPESTDDIASNLENNSADAVGQYLGIGGLENSIFAGRDFYSNIGKNGVDNVIPGQTINNNIFGDNRGGADGISIRQTDASGKLITGENYAAAAAPDAGEMISDGNYKDNTISENMTFSWENPVVNSDGTITGTLVYSVTPLIPSQGETTTIFEKITVPERSLSLGVIGATGGNYSTMTFANNGSTFSAHKGSNSVKVNYIDEATGKTIADSSTIEANVGDTITVDSPTSMTGQTGENSYSYAAAKISGYDYAGGASVLVANNAEDANQINVYYSKIPVNTVKNVTINKEDNGNVLDSTTGYVQVSSSSSSATIATDDSGDTETTVTTTVIWHKPITTTTNVIKNVNDAGDTISNTDGYKLISTGSPVRTSTVAQNGDVSIMISKTNVWHKIVQNVVAKTVNVDEAGNALSDIKGYVRSSNTKKSEQSSTTANNGDITLTTINYVVWKKVVVTPKSNHPIKSSSSSSGGNTAVAAASSSKATFKPQVVSQPAKTSSSKASTTKAKTNSNTPRSSTTAQTTEKTVNSQQKKTKTTKSSGKNISKSSIAHAKFVHAVEVETAGIGGTAMGFVISGMAWTLLQRFLPAGFLLFIFGKKRKKDDDDVEK</sequence>
<feature type="compositionally biased region" description="Low complexity" evidence="1">
    <location>
        <begin position="680"/>
        <end position="699"/>
    </location>
</feature>
<keyword evidence="2" id="KW-0812">Transmembrane</keyword>
<comment type="caution">
    <text evidence="3">The sequence shown here is derived from an EMBL/GenBank/DDBJ whole genome shotgun (WGS) entry which is preliminary data.</text>
</comment>
<evidence type="ECO:0000313" key="3">
    <source>
        <dbReference type="EMBL" id="MFC4652407.1"/>
    </source>
</evidence>
<organism evidence="3 4">
    <name type="scientific">Lactococcus nasutitermitis</name>
    <dbReference type="NCBI Taxonomy" id="1652957"/>
    <lineage>
        <taxon>Bacteria</taxon>
        <taxon>Bacillati</taxon>
        <taxon>Bacillota</taxon>
        <taxon>Bacilli</taxon>
        <taxon>Lactobacillales</taxon>
        <taxon>Streptococcaceae</taxon>
        <taxon>Lactococcus</taxon>
    </lineage>
</organism>
<feature type="transmembrane region" description="Helical" evidence="2">
    <location>
        <begin position="724"/>
        <end position="750"/>
    </location>
</feature>
<feature type="compositionally biased region" description="Polar residues" evidence="1">
    <location>
        <begin position="669"/>
        <end position="679"/>
    </location>
</feature>
<proteinExistence type="predicted"/>
<dbReference type="Gene3D" id="3.10.20.320">
    <property type="entry name" value="Putative peptidoglycan bound protein (lpxtg motif)"/>
    <property type="match status" value="1"/>
</dbReference>
<evidence type="ECO:0000313" key="4">
    <source>
        <dbReference type="Proteomes" id="UP001595987"/>
    </source>
</evidence>
<name>A0ABV9JD78_9LACT</name>
<reference evidence="4" key="1">
    <citation type="journal article" date="2019" name="Int. J. Syst. Evol. Microbiol.">
        <title>The Global Catalogue of Microorganisms (GCM) 10K type strain sequencing project: providing services to taxonomists for standard genome sequencing and annotation.</title>
        <authorList>
            <consortium name="The Broad Institute Genomics Platform"/>
            <consortium name="The Broad Institute Genome Sequencing Center for Infectious Disease"/>
            <person name="Wu L."/>
            <person name="Ma J."/>
        </authorList>
    </citation>
    <scope>NUCLEOTIDE SEQUENCE [LARGE SCALE GENOMIC DNA]</scope>
    <source>
        <strain evidence="4">CCUG 63287</strain>
    </source>
</reference>
<gene>
    <name evidence="3" type="ORF">ACFO26_05740</name>
</gene>
<dbReference type="Proteomes" id="UP001595987">
    <property type="component" value="Unassembled WGS sequence"/>
</dbReference>
<keyword evidence="2" id="KW-0472">Membrane</keyword>
<accession>A0ABV9JD78</accession>
<keyword evidence="2" id="KW-1133">Transmembrane helix</keyword>
<dbReference type="EMBL" id="JBHSGD010000005">
    <property type="protein sequence ID" value="MFC4652407.1"/>
    <property type="molecule type" value="Genomic_DNA"/>
</dbReference>